<feature type="non-terminal residue" evidence="4">
    <location>
        <position position="1"/>
    </location>
</feature>
<dbReference type="PANTHER" id="PTHR46118">
    <property type="entry name" value="PROTEIN ABHD11"/>
    <property type="match status" value="1"/>
</dbReference>
<dbReference type="InterPro" id="IPR000073">
    <property type="entry name" value="AB_hydrolase_1"/>
</dbReference>
<evidence type="ECO:0000259" key="3">
    <source>
        <dbReference type="Pfam" id="PF00561"/>
    </source>
</evidence>
<feature type="domain" description="AB hydrolase-1" evidence="3">
    <location>
        <begin position="60"/>
        <end position="300"/>
    </location>
</feature>
<accession>A0A0H5RD54</accession>
<dbReference type="GO" id="GO:0005739">
    <property type="term" value="C:mitochondrion"/>
    <property type="evidence" value="ECO:0007669"/>
    <property type="project" value="TreeGrafter"/>
</dbReference>
<dbReference type="GO" id="GO:0052689">
    <property type="term" value="F:carboxylic ester hydrolase activity"/>
    <property type="evidence" value="ECO:0007669"/>
    <property type="project" value="TreeGrafter"/>
</dbReference>
<evidence type="ECO:0000256" key="1">
    <source>
        <dbReference type="ARBA" id="ARBA00008645"/>
    </source>
</evidence>
<dbReference type="InterPro" id="IPR029058">
    <property type="entry name" value="AB_hydrolase_fold"/>
</dbReference>
<dbReference type="PANTHER" id="PTHR46118:SF4">
    <property type="entry name" value="PROTEIN ABHD11"/>
    <property type="match status" value="1"/>
</dbReference>
<evidence type="ECO:0000256" key="2">
    <source>
        <dbReference type="ARBA" id="ARBA00022801"/>
    </source>
</evidence>
<sequence length="323" mass="35971">SFRIPMTAIFRHAKSIRVAKHLGGLARSLHSQWKKAPVLLAKLELASMKDDAFHLFPAQPLVVLHGLLGSKSNFKSFAQHPKIGTNRRVILADLRNHGESPHDPDMSLDAMALDVIHLLDQLNIDRAAVLGHSLGGRVAMVTALRYPNRVSSLIVGDMAPVSYGSRSSTTGQVKLIVDALASLPLEKFNSRKECDTALKELVPDTTTRQFVLQNLVVDSRDPNHHRLRWRINLPAIVDSLSAEFRWDEELVSSPVPSLFVAGAKSDYIRPEHYRAISMLFTHSSVVSIPDAGHWVHSEKPTEFATITAEFLMKSDLRSRSYNK</sequence>
<proteinExistence type="inferred from homology"/>
<dbReference type="EMBL" id="HACM01011090">
    <property type="protein sequence ID" value="CRZ11532.1"/>
    <property type="molecule type" value="Transcribed_RNA"/>
</dbReference>
<evidence type="ECO:0000313" key="4">
    <source>
        <dbReference type="EMBL" id="CRZ11532.1"/>
    </source>
</evidence>
<dbReference type="Gene3D" id="3.40.50.1820">
    <property type="entry name" value="alpha/beta hydrolase"/>
    <property type="match status" value="1"/>
</dbReference>
<dbReference type="Pfam" id="PF00561">
    <property type="entry name" value="Abhydrolase_1"/>
    <property type="match status" value="1"/>
</dbReference>
<dbReference type="PRINTS" id="PR00412">
    <property type="entry name" value="EPOXHYDRLASE"/>
</dbReference>
<comment type="similarity">
    <text evidence="1">Belongs to the AB hydrolase superfamily.</text>
</comment>
<reference evidence="4" key="1">
    <citation type="submission" date="2015-04" db="EMBL/GenBank/DDBJ databases">
        <title>The genome sequence of the plant pathogenic Rhizarian Plasmodiophora brassicae reveals insights in its biotrophic life cycle and the origin of chitin synthesis.</title>
        <authorList>
            <person name="Schwelm A."/>
            <person name="Fogelqvist J."/>
            <person name="Knaust A."/>
            <person name="Julke S."/>
            <person name="Lilja T."/>
            <person name="Dhandapani V."/>
            <person name="Bonilla-Rosso G."/>
            <person name="Karlsson M."/>
            <person name="Shevchenko A."/>
            <person name="Choi S.R."/>
            <person name="Kim H.G."/>
            <person name="Park J.Y."/>
            <person name="Lim Y.P."/>
            <person name="Ludwig-Muller J."/>
            <person name="Dixelius C."/>
        </authorList>
    </citation>
    <scope>NUCLEOTIDE SEQUENCE</scope>
    <source>
        <tissue evidence="4">Potato root galls</tissue>
    </source>
</reference>
<dbReference type="AlphaFoldDB" id="A0A0H5RD54"/>
<keyword evidence="2" id="KW-0378">Hydrolase</keyword>
<name>A0A0H5RD54_9EUKA</name>
<dbReference type="SUPFAM" id="SSF53474">
    <property type="entry name" value="alpha/beta-Hydrolases"/>
    <property type="match status" value="1"/>
</dbReference>
<dbReference type="PRINTS" id="PR00111">
    <property type="entry name" value="ABHYDROLASE"/>
</dbReference>
<organism evidence="4">
    <name type="scientific">Spongospora subterranea</name>
    <dbReference type="NCBI Taxonomy" id="70186"/>
    <lineage>
        <taxon>Eukaryota</taxon>
        <taxon>Sar</taxon>
        <taxon>Rhizaria</taxon>
        <taxon>Endomyxa</taxon>
        <taxon>Phytomyxea</taxon>
        <taxon>Plasmodiophorida</taxon>
        <taxon>Plasmodiophoridae</taxon>
        <taxon>Spongospora</taxon>
    </lineage>
</organism>
<protein>
    <recommendedName>
        <fullName evidence="3">AB hydrolase-1 domain-containing protein</fullName>
    </recommendedName>
</protein>
<dbReference type="InterPro" id="IPR000639">
    <property type="entry name" value="Epox_hydrolase-like"/>
</dbReference>